<evidence type="ECO:0000313" key="5">
    <source>
        <dbReference type="Proteomes" id="UP000321805"/>
    </source>
</evidence>
<dbReference type="GO" id="GO:0003700">
    <property type="term" value="F:DNA-binding transcription factor activity"/>
    <property type="evidence" value="ECO:0007669"/>
    <property type="project" value="TreeGrafter"/>
</dbReference>
<dbReference type="GO" id="GO:0000976">
    <property type="term" value="F:transcription cis-regulatory region binding"/>
    <property type="evidence" value="ECO:0007669"/>
    <property type="project" value="TreeGrafter"/>
</dbReference>
<keyword evidence="1 2" id="KW-0238">DNA-binding</keyword>
<dbReference type="KEGG" id="bsol:FSW04_07645"/>
<reference evidence="4 5" key="1">
    <citation type="journal article" date="2018" name="J. Microbiol.">
        <title>Baekduia soli gen. nov., sp. nov., a novel bacterium isolated from the soil of Baekdu Mountain and proposal of a novel family name, Baekduiaceae fam. nov.</title>
        <authorList>
            <person name="An D.S."/>
            <person name="Siddiqi M.Z."/>
            <person name="Kim K.H."/>
            <person name="Yu H.S."/>
            <person name="Im W.T."/>
        </authorList>
    </citation>
    <scope>NUCLEOTIDE SEQUENCE [LARGE SCALE GENOMIC DNA]</scope>
    <source>
        <strain evidence="4 5">BR7-21</strain>
    </source>
</reference>
<dbReference type="RefSeq" id="WP_146917949.1">
    <property type="nucleotide sequence ID" value="NZ_CP042430.1"/>
</dbReference>
<dbReference type="Pfam" id="PF17932">
    <property type="entry name" value="TetR_C_24"/>
    <property type="match status" value="1"/>
</dbReference>
<sequence>MPYRPTERTEARRVAARGVIVDAATELVAHGGYREAQVAAVARRAGVATGTVYRHFPSKADLLVEVFRRAARREVDAVASATAGREDARDALAEAVRTFARRALRSRRLAWALLAEPVDPAVEAERLAFRRAYAAVFAATIRDGIARGQLPAQDAGLTATALVGAVGEALVDWVAPASPTTPARDAGALLQGLVTFCLRATTDQEHDADVHHHAA</sequence>
<dbReference type="InterPro" id="IPR041490">
    <property type="entry name" value="KstR2_TetR_C"/>
</dbReference>
<dbReference type="PROSITE" id="PS50977">
    <property type="entry name" value="HTH_TETR_2"/>
    <property type="match status" value="1"/>
</dbReference>
<name>A0A5B8U3M9_9ACTN</name>
<feature type="DNA-binding region" description="H-T-H motif" evidence="2">
    <location>
        <begin position="37"/>
        <end position="56"/>
    </location>
</feature>
<proteinExistence type="predicted"/>
<dbReference type="OrthoDB" id="63332at2"/>
<dbReference type="SUPFAM" id="SSF46689">
    <property type="entry name" value="Homeodomain-like"/>
    <property type="match status" value="1"/>
</dbReference>
<organism evidence="4 5">
    <name type="scientific">Baekduia soli</name>
    <dbReference type="NCBI Taxonomy" id="496014"/>
    <lineage>
        <taxon>Bacteria</taxon>
        <taxon>Bacillati</taxon>
        <taxon>Actinomycetota</taxon>
        <taxon>Thermoleophilia</taxon>
        <taxon>Solirubrobacterales</taxon>
        <taxon>Baekduiaceae</taxon>
        <taxon>Baekduia</taxon>
    </lineage>
</organism>
<dbReference type="Gene3D" id="1.10.10.60">
    <property type="entry name" value="Homeodomain-like"/>
    <property type="match status" value="1"/>
</dbReference>
<feature type="domain" description="HTH tetR-type" evidence="3">
    <location>
        <begin position="14"/>
        <end position="74"/>
    </location>
</feature>
<evidence type="ECO:0000256" key="2">
    <source>
        <dbReference type="PROSITE-ProRule" id="PRU00335"/>
    </source>
</evidence>
<dbReference type="SUPFAM" id="SSF48498">
    <property type="entry name" value="Tetracyclin repressor-like, C-terminal domain"/>
    <property type="match status" value="1"/>
</dbReference>
<dbReference type="InterPro" id="IPR036271">
    <property type="entry name" value="Tet_transcr_reg_TetR-rel_C_sf"/>
</dbReference>
<evidence type="ECO:0000256" key="1">
    <source>
        <dbReference type="ARBA" id="ARBA00023125"/>
    </source>
</evidence>
<keyword evidence="5" id="KW-1185">Reference proteome</keyword>
<accession>A0A5B8U3M9</accession>
<dbReference type="EMBL" id="CP042430">
    <property type="protein sequence ID" value="QEC47465.1"/>
    <property type="molecule type" value="Genomic_DNA"/>
</dbReference>
<dbReference type="Gene3D" id="1.10.357.10">
    <property type="entry name" value="Tetracycline Repressor, domain 2"/>
    <property type="match status" value="1"/>
</dbReference>
<protein>
    <submittedName>
        <fullName evidence="4">TetR/AcrR family transcriptional regulator</fullName>
    </submittedName>
</protein>
<dbReference type="Proteomes" id="UP000321805">
    <property type="component" value="Chromosome"/>
</dbReference>
<evidence type="ECO:0000313" key="4">
    <source>
        <dbReference type="EMBL" id="QEC47465.1"/>
    </source>
</evidence>
<dbReference type="PANTHER" id="PTHR30055:SF226">
    <property type="entry name" value="HTH-TYPE TRANSCRIPTIONAL REGULATOR PKSA"/>
    <property type="match status" value="1"/>
</dbReference>
<evidence type="ECO:0000259" key="3">
    <source>
        <dbReference type="PROSITE" id="PS50977"/>
    </source>
</evidence>
<dbReference type="InterPro" id="IPR050109">
    <property type="entry name" value="HTH-type_TetR-like_transc_reg"/>
</dbReference>
<dbReference type="PANTHER" id="PTHR30055">
    <property type="entry name" value="HTH-TYPE TRANSCRIPTIONAL REGULATOR RUTR"/>
    <property type="match status" value="1"/>
</dbReference>
<dbReference type="InterPro" id="IPR001647">
    <property type="entry name" value="HTH_TetR"/>
</dbReference>
<dbReference type="PRINTS" id="PR00455">
    <property type="entry name" value="HTHTETR"/>
</dbReference>
<dbReference type="AlphaFoldDB" id="A0A5B8U3M9"/>
<gene>
    <name evidence="4" type="ORF">FSW04_07645</name>
</gene>
<dbReference type="Pfam" id="PF00440">
    <property type="entry name" value="TetR_N"/>
    <property type="match status" value="1"/>
</dbReference>
<dbReference type="InterPro" id="IPR009057">
    <property type="entry name" value="Homeodomain-like_sf"/>
</dbReference>